<evidence type="ECO:0000313" key="1">
    <source>
        <dbReference type="EMBL" id="CAB3724135.1"/>
    </source>
</evidence>
<accession>A0A6J5C3N2</accession>
<sequence length="52" mass="5740">MLVHCTPQQIRLAAQRHEQLVQMPGAARLAPRRFRALGESSAELVAENASTK</sequence>
<proteinExistence type="predicted"/>
<dbReference type="EMBL" id="CADIJZ010000022">
    <property type="protein sequence ID" value="CAB3724135.1"/>
    <property type="molecule type" value="Genomic_DNA"/>
</dbReference>
<reference evidence="1 2" key="1">
    <citation type="submission" date="2020-04" db="EMBL/GenBank/DDBJ databases">
        <authorList>
            <person name="De Canck E."/>
        </authorList>
    </citation>
    <scope>NUCLEOTIDE SEQUENCE [LARGE SCALE GENOMIC DNA]</scope>
    <source>
        <strain evidence="1 2">LMG 27174</strain>
    </source>
</reference>
<name>A0A6J5C3N2_9BURK</name>
<gene>
    <name evidence="1" type="ORF">LMG27174_05210</name>
</gene>
<organism evidence="1 2">
    <name type="scientific">Paraburkholderia rhynchosiae</name>
    <dbReference type="NCBI Taxonomy" id="487049"/>
    <lineage>
        <taxon>Bacteria</taxon>
        <taxon>Pseudomonadati</taxon>
        <taxon>Pseudomonadota</taxon>
        <taxon>Betaproteobacteria</taxon>
        <taxon>Burkholderiales</taxon>
        <taxon>Burkholderiaceae</taxon>
        <taxon>Paraburkholderia</taxon>
    </lineage>
</organism>
<protein>
    <submittedName>
        <fullName evidence="1">Uncharacterized protein</fullName>
    </submittedName>
</protein>
<dbReference type="Proteomes" id="UP000494205">
    <property type="component" value="Unassembled WGS sequence"/>
</dbReference>
<evidence type="ECO:0000313" key="2">
    <source>
        <dbReference type="Proteomes" id="UP000494205"/>
    </source>
</evidence>
<dbReference type="AlphaFoldDB" id="A0A6J5C3N2"/>